<dbReference type="AlphaFoldDB" id="A0A1Q9LT84"/>
<organism evidence="10 11">
    <name type="scientific">Actinokineospora bangkokensis</name>
    <dbReference type="NCBI Taxonomy" id="1193682"/>
    <lineage>
        <taxon>Bacteria</taxon>
        <taxon>Bacillati</taxon>
        <taxon>Actinomycetota</taxon>
        <taxon>Actinomycetes</taxon>
        <taxon>Pseudonocardiales</taxon>
        <taxon>Pseudonocardiaceae</taxon>
        <taxon>Actinokineospora</taxon>
    </lineage>
</organism>
<evidence type="ECO:0000259" key="7">
    <source>
        <dbReference type="Pfam" id="PF02631"/>
    </source>
</evidence>
<name>A0A1Q9LT84_9PSEU</name>
<comment type="caution">
    <text evidence="10">The sequence shown here is derived from an EMBL/GenBank/DDBJ whole genome shotgun (WGS) entry which is preliminary data.</text>
</comment>
<evidence type="ECO:0000256" key="2">
    <source>
        <dbReference type="ARBA" id="ARBA00009695"/>
    </source>
</evidence>
<dbReference type="GO" id="GO:0006282">
    <property type="term" value="P:regulation of DNA repair"/>
    <property type="evidence" value="ECO:0007669"/>
    <property type="project" value="UniProtKB-UniRule"/>
</dbReference>
<evidence type="ECO:0000256" key="5">
    <source>
        <dbReference type="HAMAP-Rule" id="MF_01114"/>
    </source>
</evidence>
<proteinExistence type="inferred from homology"/>
<dbReference type="InterPro" id="IPR003783">
    <property type="entry name" value="Regulatory_RecX"/>
</dbReference>
<dbReference type="PANTHER" id="PTHR33602:SF1">
    <property type="entry name" value="REGULATORY PROTEIN RECX FAMILY PROTEIN"/>
    <property type="match status" value="1"/>
</dbReference>
<dbReference type="InterPro" id="IPR053926">
    <property type="entry name" value="RecX_HTH_1st"/>
</dbReference>
<comment type="function">
    <text evidence="5">Modulates RecA activity.</text>
</comment>
<feature type="domain" description="RecX first three-helical" evidence="9">
    <location>
        <begin position="94"/>
        <end position="132"/>
    </location>
</feature>
<evidence type="ECO:0000256" key="3">
    <source>
        <dbReference type="ARBA" id="ARBA00018111"/>
    </source>
</evidence>
<evidence type="ECO:0000313" key="10">
    <source>
        <dbReference type="EMBL" id="OLR95230.1"/>
    </source>
</evidence>
<evidence type="ECO:0000256" key="4">
    <source>
        <dbReference type="ARBA" id="ARBA00022490"/>
    </source>
</evidence>
<dbReference type="Gene3D" id="1.10.10.10">
    <property type="entry name" value="Winged helix-like DNA-binding domain superfamily/Winged helix DNA-binding domain"/>
    <property type="match status" value="2"/>
</dbReference>
<feature type="domain" description="RecX second three-helical" evidence="7">
    <location>
        <begin position="140"/>
        <end position="181"/>
    </location>
</feature>
<keyword evidence="11" id="KW-1185">Reference proteome</keyword>
<sequence>MTRGEPQTEPSGADPSGADPRGADSRGAAPEPAEQRPAASDPSAGPADPPQSPPGAAEPGEPGGRRFRRRTAQAAEQPTAPRSAKGEQDPAARARDICYRLLTMRDHTRLELEQALRKREVPEEVIHATLAKFDKAGLINDEAFAESWVRARHEHKGLGRRAIAQELRRKGVDQVVVEEALSDLDADAEQARAAELVRRKLGSTRGLDRQKRIRRLVAMLARRGYAEGMAYGVVRAALDAEDADTDTDTDERIEWDLLPD</sequence>
<dbReference type="InterPro" id="IPR036388">
    <property type="entry name" value="WH-like_DNA-bd_sf"/>
</dbReference>
<feature type="domain" description="RecX third three-helical" evidence="8">
    <location>
        <begin position="188"/>
        <end position="226"/>
    </location>
</feature>
<evidence type="ECO:0000256" key="6">
    <source>
        <dbReference type="SAM" id="MobiDB-lite"/>
    </source>
</evidence>
<dbReference type="Pfam" id="PF21981">
    <property type="entry name" value="RecX_HTH3"/>
    <property type="match status" value="1"/>
</dbReference>
<evidence type="ECO:0000259" key="8">
    <source>
        <dbReference type="Pfam" id="PF21981"/>
    </source>
</evidence>
<dbReference type="STRING" id="1193682.BJP25_07800"/>
<comment type="subcellular location">
    <subcellularLocation>
        <location evidence="1 5">Cytoplasm</location>
    </subcellularLocation>
</comment>
<feature type="compositionally biased region" description="Low complexity" evidence="6">
    <location>
        <begin position="28"/>
        <end position="46"/>
    </location>
</feature>
<dbReference type="PANTHER" id="PTHR33602">
    <property type="entry name" value="REGULATORY PROTEIN RECX FAMILY PROTEIN"/>
    <property type="match status" value="1"/>
</dbReference>
<dbReference type="InterPro" id="IPR053924">
    <property type="entry name" value="RecX_HTH_2nd"/>
</dbReference>
<dbReference type="Pfam" id="PF02631">
    <property type="entry name" value="RecX_HTH2"/>
    <property type="match status" value="1"/>
</dbReference>
<dbReference type="InterPro" id="IPR053925">
    <property type="entry name" value="RecX_HTH_3rd"/>
</dbReference>
<accession>A0A1Q9LT84</accession>
<reference evidence="10 11" key="1">
    <citation type="submission" date="2016-10" db="EMBL/GenBank/DDBJ databases">
        <title>The Draft Genome Sequence of Actinokineospora bangkokensis 44EHWT reveals the biosynthetic pathway of antifungal compounds Thailandins with unusual extender unit butylmalonyl-CoA.</title>
        <authorList>
            <person name="Greule A."/>
            <person name="Intra B."/>
            <person name="Flemming S."/>
            <person name="Rommel M.G."/>
            <person name="Panbangred W."/>
            <person name="Bechthold A."/>
        </authorList>
    </citation>
    <scope>NUCLEOTIDE SEQUENCE [LARGE SCALE GENOMIC DNA]</scope>
    <source>
        <strain evidence="10 11">44EHW</strain>
    </source>
</reference>
<evidence type="ECO:0000313" key="11">
    <source>
        <dbReference type="Proteomes" id="UP000186040"/>
    </source>
</evidence>
<dbReference type="EMBL" id="MKQR01000004">
    <property type="protein sequence ID" value="OLR95230.1"/>
    <property type="molecule type" value="Genomic_DNA"/>
</dbReference>
<comment type="similarity">
    <text evidence="2 5">Belongs to the RecX family.</text>
</comment>
<evidence type="ECO:0000256" key="1">
    <source>
        <dbReference type="ARBA" id="ARBA00004496"/>
    </source>
</evidence>
<dbReference type="Proteomes" id="UP000186040">
    <property type="component" value="Unassembled WGS sequence"/>
</dbReference>
<dbReference type="Pfam" id="PF21982">
    <property type="entry name" value="RecX_HTH1"/>
    <property type="match status" value="1"/>
</dbReference>
<evidence type="ECO:0000259" key="9">
    <source>
        <dbReference type="Pfam" id="PF21982"/>
    </source>
</evidence>
<gene>
    <name evidence="5" type="primary">recX</name>
    <name evidence="10" type="ORF">BJP25_07800</name>
</gene>
<protein>
    <recommendedName>
        <fullName evidence="3 5">Regulatory protein RecX</fullName>
    </recommendedName>
</protein>
<dbReference type="HAMAP" id="MF_01114">
    <property type="entry name" value="RecX"/>
    <property type="match status" value="1"/>
</dbReference>
<keyword evidence="4 5" id="KW-0963">Cytoplasm</keyword>
<dbReference type="GO" id="GO:0005737">
    <property type="term" value="C:cytoplasm"/>
    <property type="evidence" value="ECO:0007669"/>
    <property type="project" value="UniProtKB-SubCell"/>
</dbReference>
<feature type="region of interest" description="Disordered" evidence="6">
    <location>
        <begin position="1"/>
        <end position="91"/>
    </location>
</feature>